<evidence type="ECO:0000256" key="6">
    <source>
        <dbReference type="ARBA" id="ARBA00023242"/>
    </source>
</evidence>
<dbReference type="GeneID" id="136819475"/>
<organism evidence="12 13">
    <name type="scientific">Clytia hemisphaerica</name>
    <dbReference type="NCBI Taxonomy" id="252671"/>
    <lineage>
        <taxon>Eukaryota</taxon>
        <taxon>Metazoa</taxon>
        <taxon>Cnidaria</taxon>
        <taxon>Hydrozoa</taxon>
        <taxon>Hydroidolina</taxon>
        <taxon>Leptothecata</taxon>
        <taxon>Obeliida</taxon>
        <taxon>Clytiidae</taxon>
        <taxon>Clytia</taxon>
    </lineage>
</organism>
<evidence type="ECO:0000256" key="1">
    <source>
        <dbReference type="ARBA" id="ARBA00004123"/>
    </source>
</evidence>
<evidence type="ECO:0000259" key="11">
    <source>
        <dbReference type="PROSITE" id="PS50023"/>
    </source>
</evidence>
<feature type="compositionally biased region" description="Basic and acidic residues" evidence="10">
    <location>
        <begin position="58"/>
        <end position="70"/>
    </location>
</feature>
<keyword evidence="13" id="KW-1185">Reference proteome</keyword>
<evidence type="ECO:0000256" key="9">
    <source>
        <dbReference type="PROSITE-ProRule" id="PRU00125"/>
    </source>
</evidence>
<dbReference type="PANTHER" id="PTHR45787">
    <property type="entry name" value="LD11652P"/>
    <property type="match status" value="1"/>
</dbReference>
<evidence type="ECO:0000313" key="12">
    <source>
        <dbReference type="EnsemblMetazoa" id="CLYHEMP016230.1"/>
    </source>
</evidence>
<dbReference type="GO" id="GO:0045944">
    <property type="term" value="P:positive regulation of transcription by RNA polymerase II"/>
    <property type="evidence" value="ECO:0007669"/>
    <property type="project" value="TreeGrafter"/>
</dbReference>
<dbReference type="GO" id="GO:0003713">
    <property type="term" value="F:transcription coactivator activity"/>
    <property type="evidence" value="ECO:0007669"/>
    <property type="project" value="TreeGrafter"/>
</dbReference>
<evidence type="ECO:0000256" key="10">
    <source>
        <dbReference type="SAM" id="MobiDB-lite"/>
    </source>
</evidence>
<keyword evidence="4 9" id="KW-0862">Zinc</keyword>
<dbReference type="Gene3D" id="2.10.110.10">
    <property type="entry name" value="Cysteine Rich Protein"/>
    <property type="match status" value="2"/>
</dbReference>
<dbReference type="GO" id="GO:0140297">
    <property type="term" value="F:DNA-binding transcription factor binding"/>
    <property type="evidence" value="ECO:0007669"/>
    <property type="project" value="TreeGrafter"/>
</dbReference>
<dbReference type="PROSITE" id="PS50023">
    <property type="entry name" value="LIM_DOMAIN_2"/>
    <property type="match status" value="2"/>
</dbReference>
<dbReference type="EnsemblMetazoa" id="CLYHEMT016230.1">
    <property type="protein sequence ID" value="CLYHEMP016230.1"/>
    <property type="gene ID" value="CLYHEMG016230"/>
</dbReference>
<feature type="region of interest" description="Disordered" evidence="10">
    <location>
        <begin position="20"/>
        <end position="129"/>
    </location>
</feature>
<dbReference type="PROSITE" id="PS00478">
    <property type="entry name" value="LIM_DOMAIN_1"/>
    <property type="match status" value="2"/>
</dbReference>
<keyword evidence="6" id="KW-0539">Nucleus</keyword>
<evidence type="ECO:0000256" key="3">
    <source>
        <dbReference type="ARBA" id="ARBA00022737"/>
    </source>
</evidence>
<feature type="domain" description="LIM zinc-binding" evidence="11">
    <location>
        <begin position="165"/>
        <end position="227"/>
    </location>
</feature>
<dbReference type="PANTHER" id="PTHR45787:SF3">
    <property type="entry name" value="RHOMBOTIN-2"/>
    <property type="match status" value="1"/>
</dbReference>
<dbReference type="Pfam" id="PF00412">
    <property type="entry name" value="LIM"/>
    <property type="match status" value="2"/>
</dbReference>
<keyword evidence="5 9" id="KW-0440">LIM domain</keyword>
<dbReference type="InterPro" id="IPR001781">
    <property type="entry name" value="Znf_LIM"/>
</dbReference>
<accession>A0A7M5X325</accession>
<dbReference type="GO" id="GO:0046872">
    <property type="term" value="F:metal ion binding"/>
    <property type="evidence" value="ECO:0007669"/>
    <property type="project" value="UniProtKB-KW"/>
</dbReference>
<comment type="subcellular location">
    <subcellularLocation>
        <location evidence="1">Nucleus</location>
    </subcellularLocation>
</comment>
<keyword evidence="2 9" id="KW-0479">Metal-binding</keyword>
<dbReference type="RefSeq" id="XP_066931809.1">
    <property type="nucleotide sequence ID" value="XM_067075708.1"/>
</dbReference>
<protein>
    <recommendedName>
        <fullName evidence="7">Rhombotin-2</fullName>
    </recommendedName>
    <alternativeName>
        <fullName evidence="8">LIM domain only protein 2</fullName>
    </alternativeName>
</protein>
<evidence type="ECO:0000256" key="5">
    <source>
        <dbReference type="ARBA" id="ARBA00023038"/>
    </source>
</evidence>
<feature type="compositionally biased region" description="Low complexity" evidence="10">
    <location>
        <begin position="106"/>
        <end position="129"/>
    </location>
</feature>
<name>A0A7M5X325_9CNID</name>
<evidence type="ECO:0000313" key="13">
    <source>
        <dbReference type="Proteomes" id="UP000594262"/>
    </source>
</evidence>
<dbReference type="GO" id="GO:0005634">
    <property type="term" value="C:nucleus"/>
    <property type="evidence" value="ECO:0007669"/>
    <property type="project" value="UniProtKB-SubCell"/>
</dbReference>
<dbReference type="SMART" id="SM00132">
    <property type="entry name" value="LIM"/>
    <property type="match status" value="2"/>
</dbReference>
<keyword evidence="3" id="KW-0677">Repeat</keyword>
<dbReference type="OrthoDB" id="6352355at2759"/>
<feature type="compositionally biased region" description="Basic and acidic residues" evidence="10">
    <location>
        <begin position="41"/>
        <end position="51"/>
    </location>
</feature>
<reference evidence="12" key="1">
    <citation type="submission" date="2021-01" db="UniProtKB">
        <authorList>
            <consortium name="EnsemblMetazoa"/>
        </authorList>
    </citation>
    <scope>IDENTIFICATION</scope>
</reference>
<dbReference type="AlphaFoldDB" id="A0A7M5X325"/>
<evidence type="ECO:0000256" key="2">
    <source>
        <dbReference type="ARBA" id="ARBA00022723"/>
    </source>
</evidence>
<dbReference type="InterPro" id="IPR050945">
    <property type="entry name" value="LMO_RBTN_TF"/>
</dbReference>
<feature type="domain" description="LIM zinc-binding" evidence="11">
    <location>
        <begin position="229"/>
        <end position="293"/>
    </location>
</feature>
<evidence type="ECO:0000256" key="7">
    <source>
        <dbReference type="ARBA" id="ARBA00040621"/>
    </source>
</evidence>
<dbReference type="SUPFAM" id="SSF57716">
    <property type="entry name" value="Glucocorticoid receptor-like (DNA-binding domain)"/>
    <property type="match status" value="2"/>
</dbReference>
<dbReference type="Proteomes" id="UP000594262">
    <property type="component" value="Unplaced"/>
</dbReference>
<proteinExistence type="predicted"/>
<evidence type="ECO:0000256" key="8">
    <source>
        <dbReference type="ARBA" id="ARBA00041884"/>
    </source>
</evidence>
<evidence type="ECO:0000256" key="4">
    <source>
        <dbReference type="ARBA" id="ARBA00022833"/>
    </source>
</evidence>
<sequence>MMAPRCAQEDDKLMLANKEKKTTITSISPEKVSKFPVKSPEPNEHLDEESKSLSSVEDTLRDSIREEMKDLQSPSSVLSEDHLQCIKTVPASSPGSRLIGPASPGSDSGRCSRLSSSSASSSVSSPYSLPPKSRCFIYADWRSNSYTGKRSSKSSKLKLYAEEPVPCAHCKKKIENKHLLHALDKYWHEKCLKCDFCRKPLYKIGQRFYFRQGAKFCQDDFLRTFGGRGTCSSCNECILPSEYVLKFKGGMTYHLDCFKCSKCSAPFCVGDAVKINDPKNMMCKLCTGGTIDTDVKVRKNS</sequence>